<feature type="region of interest" description="Disordered" evidence="1">
    <location>
        <begin position="1"/>
        <end position="32"/>
    </location>
</feature>
<dbReference type="GeneID" id="81600792"/>
<evidence type="ECO:0000256" key="1">
    <source>
        <dbReference type="SAM" id="MobiDB-lite"/>
    </source>
</evidence>
<evidence type="ECO:0000313" key="2">
    <source>
        <dbReference type="EMBL" id="KAJ5450718.1"/>
    </source>
</evidence>
<protein>
    <submittedName>
        <fullName evidence="2">Uncharacterized protein</fullName>
    </submittedName>
</protein>
<proteinExistence type="predicted"/>
<keyword evidence="3" id="KW-1185">Reference proteome</keyword>
<sequence length="82" mass="8609">MADGWQRPKKNVLGKGSLGATAEDEQARPAEGNWASLRNWDAEADGGEGLAAPDTNSGAMLVIGPKGSVAFGNKNIIWLRES</sequence>
<comment type="caution">
    <text evidence="2">The sequence shown here is derived from an EMBL/GenBank/DDBJ whole genome shotgun (WGS) entry which is preliminary data.</text>
</comment>
<name>A0AAD6G392_9EURO</name>
<reference evidence="2" key="2">
    <citation type="journal article" date="2023" name="IMA Fungus">
        <title>Comparative genomic study of the Penicillium genus elucidates a diverse pangenome and 15 lateral gene transfer events.</title>
        <authorList>
            <person name="Petersen C."/>
            <person name="Sorensen T."/>
            <person name="Nielsen M.R."/>
            <person name="Sondergaard T.E."/>
            <person name="Sorensen J.L."/>
            <person name="Fitzpatrick D.A."/>
            <person name="Frisvad J.C."/>
            <person name="Nielsen K.L."/>
        </authorList>
    </citation>
    <scope>NUCLEOTIDE SEQUENCE</scope>
    <source>
        <strain evidence="2">IBT 16125</strain>
    </source>
</reference>
<evidence type="ECO:0000313" key="3">
    <source>
        <dbReference type="Proteomes" id="UP001213681"/>
    </source>
</evidence>
<dbReference type="RefSeq" id="XP_056766253.1">
    <property type="nucleotide sequence ID" value="XM_056910549.1"/>
</dbReference>
<gene>
    <name evidence="2" type="ORF">N7458_007167</name>
</gene>
<dbReference type="EMBL" id="JAPVEA010000006">
    <property type="protein sequence ID" value="KAJ5450718.1"/>
    <property type="molecule type" value="Genomic_DNA"/>
</dbReference>
<organism evidence="2 3">
    <name type="scientific">Penicillium daleae</name>
    <dbReference type="NCBI Taxonomy" id="63821"/>
    <lineage>
        <taxon>Eukaryota</taxon>
        <taxon>Fungi</taxon>
        <taxon>Dikarya</taxon>
        <taxon>Ascomycota</taxon>
        <taxon>Pezizomycotina</taxon>
        <taxon>Eurotiomycetes</taxon>
        <taxon>Eurotiomycetidae</taxon>
        <taxon>Eurotiales</taxon>
        <taxon>Aspergillaceae</taxon>
        <taxon>Penicillium</taxon>
    </lineage>
</organism>
<reference evidence="2" key="1">
    <citation type="submission" date="2022-12" db="EMBL/GenBank/DDBJ databases">
        <authorList>
            <person name="Petersen C."/>
        </authorList>
    </citation>
    <scope>NUCLEOTIDE SEQUENCE</scope>
    <source>
        <strain evidence="2">IBT 16125</strain>
    </source>
</reference>
<dbReference type="AlphaFoldDB" id="A0AAD6G392"/>
<dbReference type="Proteomes" id="UP001213681">
    <property type="component" value="Unassembled WGS sequence"/>
</dbReference>
<accession>A0AAD6G392</accession>